<protein>
    <recommendedName>
        <fullName evidence="1">PPC domain-containing protein</fullName>
    </recommendedName>
</protein>
<dbReference type="InterPro" id="IPR005175">
    <property type="entry name" value="PPC_dom"/>
</dbReference>
<evidence type="ECO:0000259" key="1">
    <source>
        <dbReference type="PROSITE" id="PS51742"/>
    </source>
</evidence>
<dbReference type="PANTHER" id="PTHR34988">
    <property type="entry name" value="PROTEIN, PUTATIVE-RELATED"/>
    <property type="match status" value="1"/>
</dbReference>
<feature type="domain" description="PPC" evidence="1">
    <location>
        <begin position="6"/>
        <end position="145"/>
    </location>
</feature>
<reference evidence="2" key="1">
    <citation type="submission" date="2018-06" db="EMBL/GenBank/DDBJ databases">
        <authorList>
            <person name="Zhirakovskaya E."/>
        </authorList>
    </citation>
    <scope>NUCLEOTIDE SEQUENCE</scope>
</reference>
<dbReference type="SUPFAM" id="SSF117856">
    <property type="entry name" value="AF0104/ALDC/Ptd012-like"/>
    <property type="match status" value="1"/>
</dbReference>
<dbReference type="EMBL" id="UOEY01000095">
    <property type="protein sequence ID" value="VAW40095.1"/>
    <property type="molecule type" value="Genomic_DNA"/>
</dbReference>
<dbReference type="Gene3D" id="3.30.1330.80">
    <property type="entry name" value="Hypothetical protein, similar to alpha- acetolactate decarboxylase, domain 2"/>
    <property type="match status" value="1"/>
</dbReference>
<dbReference type="AlphaFoldDB" id="A0A3B0V928"/>
<accession>A0A3B0V928</accession>
<sequence length="155" mass="17146">MEYQSGTPGRVFYARFDDGDDLLGGITEIVREEQIHCAWLQVIGGLRSAGVVTGPKEPVMPPDPVWQHVGTVREVIGVGSVFWSEGEPLIHLHAALGHHGETLAGCVRKDTRVYLVIEVMIVELAGIDVTRPWFARGGFNRPVFSSRREQDEKPS</sequence>
<dbReference type="PANTHER" id="PTHR34988:SF1">
    <property type="entry name" value="DNA-BINDING PROTEIN"/>
    <property type="match status" value="1"/>
</dbReference>
<gene>
    <name evidence="2" type="ORF">MNBD_DELTA04-636</name>
</gene>
<dbReference type="CDD" id="cd11378">
    <property type="entry name" value="DUF296"/>
    <property type="match status" value="1"/>
</dbReference>
<dbReference type="PROSITE" id="PS51742">
    <property type="entry name" value="PPC"/>
    <property type="match status" value="1"/>
</dbReference>
<organism evidence="2">
    <name type="scientific">hydrothermal vent metagenome</name>
    <dbReference type="NCBI Taxonomy" id="652676"/>
    <lineage>
        <taxon>unclassified sequences</taxon>
        <taxon>metagenomes</taxon>
        <taxon>ecological metagenomes</taxon>
    </lineage>
</organism>
<evidence type="ECO:0000313" key="2">
    <source>
        <dbReference type="EMBL" id="VAW40095.1"/>
    </source>
</evidence>
<name>A0A3B0V928_9ZZZZ</name>
<dbReference type="Pfam" id="PF03479">
    <property type="entry name" value="PCC"/>
    <property type="match status" value="1"/>
</dbReference>
<proteinExistence type="predicted"/>